<evidence type="ECO:0000313" key="1">
    <source>
        <dbReference type="EMBL" id="EDW01556.1"/>
    </source>
</evidence>
<keyword evidence="2" id="KW-1185">Reference proteome</keyword>
<gene>
    <name evidence="1" type="primary">Dgri\GH20390</name>
    <name evidence="1" type="ORF">Dgri_GH20390</name>
</gene>
<dbReference type="Proteomes" id="UP000001070">
    <property type="component" value="Unassembled WGS sequence"/>
</dbReference>
<dbReference type="InterPro" id="IPR010512">
    <property type="entry name" value="DUF1091"/>
</dbReference>
<dbReference type="OMA" id="HFQLMTK"/>
<dbReference type="PANTHER" id="PTHR20898:SF0">
    <property type="entry name" value="DAEDALUS ON 3-RELATED"/>
    <property type="match status" value="1"/>
</dbReference>
<protein>
    <submittedName>
        <fullName evidence="1">GH20390</fullName>
    </submittedName>
</protein>
<proteinExistence type="predicted"/>
<dbReference type="HOGENOM" id="CLU_116900_1_1_1"/>
<dbReference type="InParanoid" id="B4J3X3"/>
<dbReference type="EMBL" id="CH916367">
    <property type="protein sequence ID" value="EDW01556.1"/>
    <property type="molecule type" value="Genomic_DNA"/>
</dbReference>
<reference evidence="1 2" key="1">
    <citation type="journal article" date="2007" name="Nature">
        <title>Evolution of genes and genomes on the Drosophila phylogeny.</title>
        <authorList>
            <consortium name="Drosophila 12 Genomes Consortium"/>
            <person name="Clark A.G."/>
            <person name="Eisen M.B."/>
            <person name="Smith D.R."/>
            <person name="Bergman C.M."/>
            <person name="Oliver B."/>
            <person name="Markow T.A."/>
            <person name="Kaufman T.C."/>
            <person name="Kellis M."/>
            <person name="Gelbart W."/>
            <person name="Iyer V.N."/>
            <person name="Pollard D.A."/>
            <person name="Sackton T.B."/>
            <person name="Larracuente A.M."/>
            <person name="Singh N.D."/>
            <person name="Abad J.P."/>
            <person name="Abt D.N."/>
            <person name="Adryan B."/>
            <person name="Aguade M."/>
            <person name="Akashi H."/>
            <person name="Anderson W.W."/>
            <person name="Aquadro C.F."/>
            <person name="Ardell D.H."/>
            <person name="Arguello R."/>
            <person name="Artieri C.G."/>
            <person name="Barbash D.A."/>
            <person name="Barker D."/>
            <person name="Barsanti P."/>
            <person name="Batterham P."/>
            <person name="Batzoglou S."/>
            <person name="Begun D."/>
            <person name="Bhutkar A."/>
            <person name="Blanco E."/>
            <person name="Bosak S.A."/>
            <person name="Bradley R.K."/>
            <person name="Brand A.D."/>
            <person name="Brent M.R."/>
            <person name="Brooks A.N."/>
            <person name="Brown R.H."/>
            <person name="Butlin R.K."/>
            <person name="Caggese C."/>
            <person name="Calvi B.R."/>
            <person name="Bernardo de Carvalho A."/>
            <person name="Caspi A."/>
            <person name="Castrezana S."/>
            <person name="Celniker S.E."/>
            <person name="Chang J.L."/>
            <person name="Chapple C."/>
            <person name="Chatterji S."/>
            <person name="Chinwalla A."/>
            <person name="Civetta A."/>
            <person name="Clifton S.W."/>
            <person name="Comeron J.M."/>
            <person name="Costello J.C."/>
            <person name="Coyne J.A."/>
            <person name="Daub J."/>
            <person name="David R.G."/>
            <person name="Delcher A.L."/>
            <person name="Delehaunty K."/>
            <person name="Do C.B."/>
            <person name="Ebling H."/>
            <person name="Edwards K."/>
            <person name="Eickbush T."/>
            <person name="Evans J.D."/>
            <person name="Filipski A."/>
            <person name="Findeiss S."/>
            <person name="Freyhult E."/>
            <person name="Fulton L."/>
            <person name="Fulton R."/>
            <person name="Garcia A.C."/>
            <person name="Gardiner A."/>
            <person name="Garfield D.A."/>
            <person name="Garvin B.E."/>
            <person name="Gibson G."/>
            <person name="Gilbert D."/>
            <person name="Gnerre S."/>
            <person name="Godfrey J."/>
            <person name="Good R."/>
            <person name="Gotea V."/>
            <person name="Gravely B."/>
            <person name="Greenberg A.J."/>
            <person name="Griffiths-Jones S."/>
            <person name="Gross S."/>
            <person name="Guigo R."/>
            <person name="Gustafson E.A."/>
            <person name="Haerty W."/>
            <person name="Hahn M.W."/>
            <person name="Halligan D.L."/>
            <person name="Halpern A.L."/>
            <person name="Halter G.M."/>
            <person name="Han M.V."/>
            <person name="Heger A."/>
            <person name="Hillier L."/>
            <person name="Hinrichs A.S."/>
            <person name="Holmes I."/>
            <person name="Hoskins R.A."/>
            <person name="Hubisz M.J."/>
            <person name="Hultmark D."/>
            <person name="Huntley M.A."/>
            <person name="Jaffe D.B."/>
            <person name="Jagadeeshan S."/>
            <person name="Jeck W.R."/>
            <person name="Johnson J."/>
            <person name="Jones C.D."/>
            <person name="Jordan W.C."/>
            <person name="Karpen G.H."/>
            <person name="Kataoka E."/>
            <person name="Keightley P.D."/>
            <person name="Kheradpour P."/>
            <person name="Kirkness E.F."/>
            <person name="Koerich L.B."/>
            <person name="Kristiansen K."/>
            <person name="Kudrna D."/>
            <person name="Kulathinal R.J."/>
            <person name="Kumar S."/>
            <person name="Kwok R."/>
            <person name="Lander E."/>
            <person name="Langley C.H."/>
            <person name="Lapoint R."/>
            <person name="Lazzaro B.P."/>
            <person name="Lee S.J."/>
            <person name="Levesque L."/>
            <person name="Li R."/>
            <person name="Lin C.F."/>
            <person name="Lin M.F."/>
            <person name="Lindblad-Toh K."/>
            <person name="Llopart A."/>
            <person name="Long M."/>
            <person name="Low L."/>
            <person name="Lozovsky E."/>
            <person name="Lu J."/>
            <person name="Luo M."/>
            <person name="Machado C.A."/>
            <person name="Makalowski W."/>
            <person name="Marzo M."/>
            <person name="Matsuda M."/>
            <person name="Matzkin L."/>
            <person name="McAllister B."/>
            <person name="McBride C.S."/>
            <person name="McKernan B."/>
            <person name="McKernan K."/>
            <person name="Mendez-Lago M."/>
            <person name="Minx P."/>
            <person name="Mollenhauer M.U."/>
            <person name="Montooth K."/>
            <person name="Mount S.M."/>
            <person name="Mu X."/>
            <person name="Myers E."/>
            <person name="Negre B."/>
            <person name="Newfeld S."/>
            <person name="Nielsen R."/>
            <person name="Noor M.A."/>
            <person name="O'Grady P."/>
            <person name="Pachter L."/>
            <person name="Papaceit M."/>
            <person name="Parisi M.J."/>
            <person name="Parisi M."/>
            <person name="Parts L."/>
            <person name="Pedersen J.S."/>
            <person name="Pesole G."/>
            <person name="Phillippy A.M."/>
            <person name="Ponting C.P."/>
            <person name="Pop M."/>
            <person name="Porcelli D."/>
            <person name="Powell J.R."/>
            <person name="Prohaska S."/>
            <person name="Pruitt K."/>
            <person name="Puig M."/>
            <person name="Quesneville H."/>
            <person name="Ram K.R."/>
            <person name="Rand D."/>
            <person name="Rasmussen M.D."/>
            <person name="Reed L.K."/>
            <person name="Reenan R."/>
            <person name="Reily A."/>
            <person name="Remington K.A."/>
            <person name="Rieger T.T."/>
            <person name="Ritchie M.G."/>
            <person name="Robin C."/>
            <person name="Rogers Y.H."/>
            <person name="Rohde C."/>
            <person name="Rozas J."/>
            <person name="Rubenfield M.J."/>
            <person name="Ruiz A."/>
            <person name="Russo S."/>
            <person name="Salzberg S.L."/>
            <person name="Sanchez-Gracia A."/>
            <person name="Saranga D.J."/>
            <person name="Sato H."/>
            <person name="Schaeffer S.W."/>
            <person name="Schatz M.C."/>
            <person name="Schlenke T."/>
            <person name="Schwartz R."/>
            <person name="Segarra C."/>
            <person name="Singh R.S."/>
            <person name="Sirot L."/>
            <person name="Sirota M."/>
            <person name="Sisneros N.B."/>
            <person name="Smith C.D."/>
            <person name="Smith T.F."/>
            <person name="Spieth J."/>
            <person name="Stage D.E."/>
            <person name="Stark A."/>
            <person name="Stephan W."/>
            <person name="Strausberg R.L."/>
            <person name="Strempel S."/>
            <person name="Sturgill D."/>
            <person name="Sutton G."/>
            <person name="Sutton G.G."/>
            <person name="Tao W."/>
            <person name="Teichmann S."/>
            <person name="Tobari Y.N."/>
            <person name="Tomimura Y."/>
            <person name="Tsolas J.M."/>
            <person name="Valente V.L."/>
            <person name="Venter E."/>
            <person name="Venter J.C."/>
            <person name="Vicario S."/>
            <person name="Vieira F.G."/>
            <person name="Vilella A.J."/>
            <person name="Villasante A."/>
            <person name="Walenz B."/>
            <person name="Wang J."/>
            <person name="Wasserman M."/>
            <person name="Watts T."/>
            <person name="Wilson D."/>
            <person name="Wilson R.K."/>
            <person name="Wing R.A."/>
            <person name="Wolfner M.F."/>
            <person name="Wong A."/>
            <person name="Wong G.K."/>
            <person name="Wu C.I."/>
            <person name="Wu G."/>
            <person name="Yamamoto D."/>
            <person name="Yang H.P."/>
            <person name="Yang S.P."/>
            <person name="Yorke J.A."/>
            <person name="Yoshida K."/>
            <person name="Zdobnov E."/>
            <person name="Zhang P."/>
            <person name="Zhang Y."/>
            <person name="Zimin A.V."/>
            <person name="Baldwin J."/>
            <person name="Abdouelleil A."/>
            <person name="Abdulkadir J."/>
            <person name="Abebe A."/>
            <person name="Abera B."/>
            <person name="Abreu J."/>
            <person name="Acer S.C."/>
            <person name="Aftuck L."/>
            <person name="Alexander A."/>
            <person name="An P."/>
            <person name="Anderson E."/>
            <person name="Anderson S."/>
            <person name="Arachi H."/>
            <person name="Azer M."/>
            <person name="Bachantsang P."/>
            <person name="Barry A."/>
            <person name="Bayul T."/>
            <person name="Berlin A."/>
            <person name="Bessette D."/>
            <person name="Bloom T."/>
            <person name="Blye J."/>
            <person name="Boguslavskiy L."/>
            <person name="Bonnet C."/>
            <person name="Boukhgalter B."/>
            <person name="Bourzgui I."/>
            <person name="Brown A."/>
            <person name="Cahill P."/>
            <person name="Channer S."/>
            <person name="Cheshatsang Y."/>
            <person name="Chuda L."/>
            <person name="Citroen M."/>
            <person name="Collymore A."/>
            <person name="Cooke P."/>
            <person name="Costello M."/>
            <person name="D'Aco K."/>
            <person name="Daza R."/>
            <person name="De Haan G."/>
            <person name="DeGray S."/>
            <person name="DeMaso C."/>
            <person name="Dhargay N."/>
            <person name="Dooley K."/>
            <person name="Dooley E."/>
            <person name="Doricent M."/>
            <person name="Dorje P."/>
            <person name="Dorjee K."/>
            <person name="Dupes A."/>
            <person name="Elong R."/>
            <person name="Falk J."/>
            <person name="Farina A."/>
            <person name="Faro S."/>
            <person name="Ferguson D."/>
            <person name="Fisher S."/>
            <person name="Foley C.D."/>
            <person name="Franke A."/>
            <person name="Friedrich D."/>
            <person name="Gadbois L."/>
            <person name="Gearin G."/>
            <person name="Gearin C.R."/>
            <person name="Giannoukos G."/>
            <person name="Goode T."/>
            <person name="Graham J."/>
            <person name="Grandbois E."/>
            <person name="Grewal S."/>
            <person name="Gyaltsen K."/>
            <person name="Hafez N."/>
            <person name="Hagos B."/>
            <person name="Hall J."/>
            <person name="Henson C."/>
            <person name="Hollinger A."/>
            <person name="Honan T."/>
            <person name="Huard M.D."/>
            <person name="Hughes L."/>
            <person name="Hurhula B."/>
            <person name="Husby M.E."/>
            <person name="Kamat A."/>
            <person name="Kanga B."/>
            <person name="Kashin S."/>
            <person name="Khazanovich D."/>
            <person name="Kisner P."/>
            <person name="Lance K."/>
            <person name="Lara M."/>
            <person name="Lee W."/>
            <person name="Lennon N."/>
            <person name="Letendre F."/>
            <person name="LeVine R."/>
            <person name="Lipovsky A."/>
            <person name="Liu X."/>
            <person name="Liu J."/>
            <person name="Liu S."/>
            <person name="Lokyitsang T."/>
            <person name="Lokyitsang Y."/>
            <person name="Lubonja R."/>
            <person name="Lui A."/>
            <person name="MacDonald P."/>
            <person name="Magnisalis V."/>
            <person name="Maru K."/>
            <person name="Matthews C."/>
            <person name="McCusker W."/>
            <person name="McDonough S."/>
            <person name="Mehta T."/>
            <person name="Meldrim J."/>
            <person name="Meneus L."/>
            <person name="Mihai O."/>
            <person name="Mihalev A."/>
            <person name="Mihova T."/>
            <person name="Mittelman R."/>
            <person name="Mlenga V."/>
            <person name="Montmayeur A."/>
            <person name="Mulrain L."/>
            <person name="Navidi A."/>
            <person name="Naylor J."/>
            <person name="Negash T."/>
            <person name="Nguyen T."/>
            <person name="Nguyen N."/>
            <person name="Nicol R."/>
            <person name="Norbu C."/>
            <person name="Norbu N."/>
            <person name="Novod N."/>
            <person name="O'Neill B."/>
            <person name="Osman S."/>
            <person name="Markiewicz E."/>
            <person name="Oyono O.L."/>
            <person name="Patti C."/>
            <person name="Phunkhang P."/>
            <person name="Pierre F."/>
            <person name="Priest M."/>
            <person name="Raghuraman S."/>
            <person name="Rege F."/>
            <person name="Reyes R."/>
            <person name="Rise C."/>
            <person name="Rogov P."/>
            <person name="Ross K."/>
            <person name="Ryan E."/>
            <person name="Settipalli S."/>
            <person name="Shea T."/>
            <person name="Sherpa N."/>
            <person name="Shi L."/>
            <person name="Shih D."/>
            <person name="Sparrow T."/>
            <person name="Spaulding J."/>
            <person name="Stalker J."/>
            <person name="Stange-Thomann N."/>
            <person name="Stavropoulos S."/>
            <person name="Stone C."/>
            <person name="Strader C."/>
            <person name="Tesfaye S."/>
            <person name="Thomson T."/>
            <person name="Thoulutsang Y."/>
            <person name="Thoulutsang D."/>
            <person name="Topham K."/>
            <person name="Topping I."/>
            <person name="Tsamla T."/>
            <person name="Vassiliev H."/>
            <person name="Vo A."/>
            <person name="Wangchuk T."/>
            <person name="Wangdi T."/>
            <person name="Weiand M."/>
            <person name="Wilkinson J."/>
            <person name="Wilson A."/>
            <person name="Yadav S."/>
            <person name="Young G."/>
            <person name="Yu Q."/>
            <person name="Zembek L."/>
            <person name="Zhong D."/>
            <person name="Zimmer A."/>
            <person name="Zwirko Z."/>
            <person name="Jaffe D.B."/>
            <person name="Alvarez P."/>
            <person name="Brockman W."/>
            <person name="Butler J."/>
            <person name="Chin C."/>
            <person name="Gnerre S."/>
            <person name="Grabherr M."/>
            <person name="Kleber M."/>
            <person name="Mauceli E."/>
            <person name="MacCallum I."/>
        </authorList>
    </citation>
    <scope>NUCLEOTIDE SEQUENCE [LARGE SCALE GENOMIC DNA]</scope>
    <source>
        <strain evidence="2">Tucson 15287-2541.00</strain>
    </source>
</reference>
<accession>B4J3X3</accession>
<evidence type="ECO:0000313" key="2">
    <source>
        <dbReference type="Proteomes" id="UP000001070"/>
    </source>
</evidence>
<dbReference type="SMART" id="SM00697">
    <property type="entry name" value="DM8"/>
    <property type="match status" value="1"/>
</dbReference>
<sequence length="132" mass="15574">MDHQKNYFSLRYNLLKPITNNVSFHFQLMIRSNGWKPFMYGIDLEMCRFWKSRYNAFGKLLFTLVDGHTNLNHTCPYMSEHFLSIDKVMNTDVSKKLSGFPLANGFYALFTKVIFKNITIYGTNIYFQVISN</sequence>
<dbReference type="AlphaFoldDB" id="B4J3X3"/>
<organism evidence="2">
    <name type="scientific">Drosophila grimshawi</name>
    <name type="common">Hawaiian fruit fly</name>
    <name type="synonym">Idiomyia grimshawi</name>
    <dbReference type="NCBI Taxonomy" id="7222"/>
    <lineage>
        <taxon>Eukaryota</taxon>
        <taxon>Metazoa</taxon>
        <taxon>Ecdysozoa</taxon>
        <taxon>Arthropoda</taxon>
        <taxon>Hexapoda</taxon>
        <taxon>Insecta</taxon>
        <taxon>Pterygota</taxon>
        <taxon>Neoptera</taxon>
        <taxon>Endopterygota</taxon>
        <taxon>Diptera</taxon>
        <taxon>Brachycera</taxon>
        <taxon>Muscomorpha</taxon>
        <taxon>Ephydroidea</taxon>
        <taxon>Drosophilidae</taxon>
        <taxon>Drosophila</taxon>
        <taxon>Hawaiian Drosophila</taxon>
    </lineage>
</organism>
<dbReference type="eggNOG" id="ENOG502TBCS">
    <property type="taxonomic scope" value="Eukaryota"/>
</dbReference>
<name>B4J3X3_DROGR</name>
<dbReference type="Pfam" id="PF06477">
    <property type="entry name" value="DUF1091"/>
    <property type="match status" value="1"/>
</dbReference>
<dbReference type="PANTHER" id="PTHR20898">
    <property type="entry name" value="DAEDALUS ON 3-RELATED-RELATED"/>
    <property type="match status" value="1"/>
</dbReference>
<dbReference type="OrthoDB" id="7830614at2759"/>
<dbReference type="PhylomeDB" id="B4J3X3"/>